<sequence length="508" mass="56614">MVQAQATHKGDPPPSLSSIAEDLLARILCCAAPEDIIQLRKTCRSLHAASTRRFVWLHALRSVMYEHQIFLPTYDLDSMSIAQLEAAAIRPAKVVKKAIALNNSEVALQPRSHRVLVNWQDEDEEAYYMQEDEPRDFAEITHIPGGRFLITTSDNYSRMYVKLWDLGQPGDGQSRISLLATMKTPADVFIHVTAPTPDGTGIRIFAAVTAHNTFGVKVYEIFPLQSSPTFKEIAFINTNGFISSIGVSGNRVICTTGRMTNTPANGIVLVWDYVHNIATTFQPSLSFPREVYLWGDYAVLYHTDTLTMWKIPALRSGTPNFDEAMPVSLPVWQDAIPFSTSVGDYQAMPYHQMGWFPATAHCRYIIICGTLTDPSAVEFLLYKLEGTPTSSDLDLDSPSDSPSAVPTLLTRARFDHEVIHAAHSFVRCPPQICDHHVVMTCFLEERMLVLAFPVPDEEEVSSPSTVMCKFRIGDMSPELVEFSAATGRAFLFASDTGELRVVDYIDPR</sequence>
<dbReference type="SUPFAM" id="SSF81383">
    <property type="entry name" value="F-box domain"/>
    <property type="match status" value="1"/>
</dbReference>
<proteinExistence type="predicted"/>
<evidence type="ECO:0008006" key="3">
    <source>
        <dbReference type="Google" id="ProtNLM"/>
    </source>
</evidence>
<organism evidence="1 2">
    <name type="scientific">Galerina marginata (strain CBS 339.88)</name>
    <dbReference type="NCBI Taxonomy" id="685588"/>
    <lineage>
        <taxon>Eukaryota</taxon>
        <taxon>Fungi</taxon>
        <taxon>Dikarya</taxon>
        <taxon>Basidiomycota</taxon>
        <taxon>Agaricomycotina</taxon>
        <taxon>Agaricomycetes</taxon>
        <taxon>Agaricomycetidae</taxon>
        <taxon>Agaricales</taxon>
        <taxon>Agaricineae</taxon>
        <taxon>Strophariaceae</taxon>
        <taxon>Galerina</taxon>
    </lineage>
</organism>
<dbReference type="InterPro" id="IPR036047">
    <property type="entry name" value="F-box-like_dom_sf"/>
</dbReference>
<evidence type="ECO:0000313" key="1">
    <source>
        <dbReference type="EMBL" id="KDR79862.1"/>
    </source>
</evidence>
<dbReference type="EMBL" id="KL142372">
    <property type="protein sequence ID" value="KDR79862.1"/>
    <property type="molecule type" value="Genomic_DNA"/>
</dbReference>
<protein>
    <recommendedName>
        <fullName evidence="3">F-box domain-containing protein</fullName>
    </recommendedName>
</protein>
<keyword evidence="2" id="KW-1185">Reference proteome</keyword>
<evidence type="ECO:0000313" key="2">
    <source>
        <dbReference type="Proteomes" id="UP000027222"/>
    </source>
</evidence>
<gene>
    <name evidence="1" type="ORF">GALMADRAFT_136450</name>
</gene>
<dbReference type="SUPFAM" id="SSF63829">
    <property type="entry name" value="Calcium-dependent phosphotriesterase"/>
    <property type="match status" value="1"/>
</dbReference>
<dbReference type="CDD" id="cd09917">
    <property type="entry name" value="F-box_SF"/>
    <property type="match status" value="1"/>
</dbReference>
<name>A0A067TBY5_GALM3</name>
<reference evidence="2" key="1">
    <citation type="journal article" date="2014" name="Proc. Natl. Acad. Sci. U.S.A.">
        <title>Extensive sampling of basidiomycete genomes demonstrates inadequacy of the white-rot/brown-rot paradigm for wood decay fungi.</title>
        <authorList>
            <person name="Riley R."/>
            <person name="Salamov A.A."/>
            <person name="Brown D.W."/>
            <person name="Nagy L.G."/>
            <person name="Floudas D."/>
            <person name="Held B.W."/>
            <person name="Levasseur A."/>
            <person name="Lombard V."/>
            <person name="Morin E."/>
            <person name="Otillar R."/>
            <person name="Lindquist E.A."/>
            <person name="Sun H."/>
            <person name="LaButti K.M."/>
            <person name="Schmutz J."/>
            <person name="Jabbour D."/>
            <person name="Luo H."/>
            <person name="Baker S.E."/>
            <person name="Pisabarro A.G."/>
            <person name="Walton J.D."/>
            <person name="Blanchette R.A."/>
            <person name="Henrissat B."/>
            <person name="Martin F."/>
            <person name="Cullen D."/>
            <person name="Hibbett D.S."/>
            <person name="Grigoriev I.V."/>
        </authorList>
    </citation>
    <scope>NUCLEOTIDE SEQUENCE [LARGE SCALE GENOMIC DNA]</scope>
    <source>
        <strain evidence="2">CBS 339.88</strain>
    </source>
</reference>
<dbReference type="AlphaFoldDB" id="A0A067TBY5"/>
<dbReference type="Proteomes" id="UP000027222">
    <property type="component" value="Unassembled WGS sequence"/>
</dbReference>
<dbReference type="HOGENOM" id="CLU_033171_0_0_1"/>
<accession>A0A067TBY5</accession>
<dbReference type="OrthoDB" id="2688364at2759"/>